<evidence type="ECO:0000313" key="3">
    <source>
        <dbReference type="WBParaSite" id="TREG1_116050.1"/>
    </source>
</evidence>
<dbReference type="PANTHER" id="PTHR21301">
    <property type="entry name" value="REVERSE TRANSCRIPTASE"/>
    <property type="match status" value="1"/>
</dbReference>
<evidence type="ECO:0000259" key="1">
    <source>
        <dbReference type="Pfam" id="PF26215"/>
    </source>
</evidence>
<proteinExistence type="predicted"/>
<name>A0AA85IXH0_TRIRE</name>
<dbReference type="Pfam" id="PF26215">
    <property type="entry name" value="HTH_animal"/>
    <property type="match status" value="1"/>
</dbReference>
<keyword evidence="2" id="KW-1185">Reference proteome</keyword>
<dbReference type="Proteomes" id="UP000050795">
    <property type="component" value="Unassembled WGS sequence"/>
</dbReference>
<reference evidence="3" key="2">
    <citation type="submission" date="2023-11" db="UniProtKB">
        <authorList>
            <consortium name="WormBaseParasite"/>
        </authorList>
    </citation>
    <scope>IDENTIFICATION</scope>
</reference>
<dbReference type="WBParaSite" id="TREG1_116050.1">
    <property type="protein sequence ID" value="TREG1_116050.1"/>
    <property type="gene ID" value="TREG1_116050"/>
</dbReference>
<organism evidence="2 3">
    <name type="scientific">Trichobilharzia regenti</name>
    <name type="common">Nasal bird schistosome</name>
    <dbReference type="NCBI Taxonomy" id="157069"/>
    <lineage>
        <taxon>Eukaryota</taxon>
        <taxon>Metazoa</taxon>
        <taxon>Spiralia</taxon>
        <taxon>Lophotrochozoa</taxon>
        <taxon>Platyhelminthes</taxon>
        <taxon>Trematoda</taxon>
        <taxon>Digenea</taxon>
        <taxon>Strigeidida</taxon>
        <taxon>Schistosomatoidea</taxon>
        <taxon>Schistosomatidae</taxon>
        <taxon>Trichobilharzia</taxon>
    </lineage>
</organism>
<protein>
    <recommendedName>
        <fullName evidence="1">Helix-turn-helix domain-containing protein</fullName>
    </recommendedName>
</protein>
<evidence type="ECO:0000313" key="2">
    <source>
        <dbReference type="Proteomes" id="UP000050795"/>
    </source>
</evidence>
<dbReference type="AlphaFoldDB" id="A0AA85IXH0"/>
<feature type="domain" description="Helix-turn-helix" evidence="1">
    <location>
        <begin position="75"/>
        <end position="133"/>
    </location>
</feature>
<accession>A0AA85IXH0</accession>
<reference evidence="2" key="1">
    <citation type="submission" date="2022-06" db="EMBL/GenBank/DDBJ databases">
        <authorList>
            <person name="Berger JAMES D."/>
            <person name="Berger JAMES D."/>
        </authorList>
    </citation>
    <scope>NUCLEOTIDE SEQUENCE [LARGE SCALE GENOMIC DNA]</scope>
</reference>
<dbReference type="PANTHER" id="PTHR21301:SF10">
    <property type="entry name" value="REVERSE TRANSCRIPTASE DOMAIN-CONTAINING PROTEIN"/>
    <property type="match status" value="1"/>
</dbReference>
<dbReference type="InterPro" id="IPR058912">
    <property type="entry name" value="HTH_animal"/>
</dbReference>
<sequence>MEMYCRYMDDTFVVYDEGLNSDLILNNFNNAHPAVHFTYEGEYNDSLHFLDVLLTRREDGSIKRTIFRKLETKAQYTHFLSFVPMKYKRNLIRCLAFRARSICSEECVEKELQIIRDILSENGYPEKFIKANIGYNSRKHELTTVEKKPLFLRLQFKGDTPAEILSQRLTRAIKKTFYSARLCLSFTSRPMFTQQLKDALPNLSSSSCIYHFNCSCGSSYIGRTIRQVRLRVREHLPAWFSRGEIKCIKSSILSHLVDTGHRIDVNTAFRVIYRIPKSLSRTVRLRLLHIAEAVAIRSTKPELCIQKEHVQTLFLPWPTLD</sequence>